<evidence type="ECO:0000313" key="7">
    <source>
        <dbReference type="Proteomes" id="UP000240883"/>
    </source>
</evidence>
<name>A0A2T2P2F6_CORCC</name>
<dbReference type="EMBL" id="KZ678130">
    <property type="protein sequence ID" value="PSN71857.1"/>
    <property type="molecule type" value="Genomic_DNA"/>
</dbReference>
<reference evidence="6 7" key="1">
    <citation type="journal article" date="2018" name="Front. Microbiol.">
        <title>Genome-Wide Analysis of Corynespora cassiicola Leaf Fall Disease Putative Effectors.</title>
        <authorList>
            <person name="Lopez D."/>
            <person name="Ribeiro S."/>
            <person name="Label P."/>
            <person name="Fumanal B."/>
            <person name="Venisse J.S."/>
            <person name="Kohler A."/>
            <person name="de Oliveira R.R."/>
            <person name="Labutti K."/>
            <person name="Lipzen A."/>
            <person name="Lail K."/>
            <person name="Bauer D."/>
            <person name="Ohm R.A."/>
            <person name="Barry K.W."/>
            <person name="Spatafora J."/>
            <person name="Grigoriev I.V."/>
            <person name="Martin F.M."/>
            <person name="Pujade-Renaud V."/>
        </authorList>
    </citation>
    <scope>NUCLEOTIDE SEQUENCE [LARGE SCALE GENOMIC DNA]</scope>
    <source>
        <strain evidence="6 7">Philippines</strain>
    </source>
</reference>
<dbReference type="SUPFAM" id="SSF55248">
    <property type="entry name" value="PCD-like"/>
    <property type="match status" value="1"/>
</dbReference>
<keyword evidence="7" id="KW-1185">Reference proteome</keyword>
<feature type="non-terminal residue" evidence="6">
    <location>
        <position position="1"/>
    </location>
</feature>
<dbReference type="GO" id="GO:0006729">
    <property type="term" value="P:tetrahydrobiopterin biosynthetic process"/>
    <property type="evidence" value="ECO:0007669"/>
    <property type="project" value="InterPro"/>
</dbReference>
<proteinExistence type="inferred from homology"/>
<dbReference type="PANTHER" id="PTHR12599">
    <property type="entry name" value="PTERIN-4-ALPHA-CARBINOLAMINE DEHYDRATASE"/>
    <property type="match status" value="1"/>
</dbReference>
<dbReference type="GO" id="GO:0008124">
    <property type="term" value="F:4-alpha-hydroxytetrahydrobiopterin dehydratase activity"/>
    <property type="evidence" value="ECO:0007669"/>
    <property type="project" value="UniProtKB-EC"/>
</dbReference>
<evidence type="ECO:0000256" key="2">
    <source>
        <dbReference type="ARBA" id="ARBA00006472"/>
    </source>
</evidence>
<evidence type="ECO:0000256" key="1">
    <source>
        <dbReference type="ARBA" id="ARBA00001554"/>
    </source>
</evidence>
<protein>
    <recommendedName>
        <fullName evidence="3">4a-hydroxytetrahydrobiopterin dehydratase</fullName>
        <ecNumber evidence="3">4.2.1.96</ecNumber>
    </recommendedName>
    <alternativeName>
        <fullName evidence="5">4-alpha-hydroxy-tetrahydropterin dehydratase</fullName>
    </alternativeName>
</protein>
<evidence type="ECO:0000256" key="4">
    <source>
        <dbReference type="ARBA" id="ARBA00023239"/>
    </source>
</evidence>
<dbReference type="STRING" id="1448308.A0A2T2P2F6"/>
<dbReference type="Gene3D" id="3.30.1360.20">
    <property type="entry name" value="Transcriptional coactivator/pterin dehydratase"/>
    <property type="match status" value="1"/>
</dbReference>
<evidence type="ECO:0000256" key="3">
    <source>
        <dbReference type="ARBA" id="ARBA00013252"/>
    </source>
</evidence>
<dbReference type="InterPro" id="IPR036428">
    <property type="entry name" value="PCD_sf"/>
</dbReference>
<dbReference type="CDD" id="cd00488">
    <property type="entry name" value="PCD_DCoH"/>
    <property type="match status" value="1"/>
</dbReference>
<sequence length="85" mass="9717">SAWTITSSKMGITRRFTFPTFSAAWRFMNIVADECKAKKHHPHWSNLYNEVTVEWTTHKPKGLSIKDVDMAEFCDRTADAVGLKA</sequence>
<dbReference type="OrthoDB" id="277398at2759"/>
<gene>
    <name evidence="6" type="ORF">BS50DRAFT_485232</name>
</gene>
<comment type="similarity">
    <text evidence="2">Belongs to the pterin-4-alpha-carbinolamine dehydratase family.</text>
</comment>
<evidence type="ECO:0000256" key="5">
    <source>
        <dbReference type="ARBA" id="ARBA00030497"/>
    </source>
</evidence>
<dbReference type="PANTHER" id="PTHR12599:SF0">
    <property type="entry name" value="PTERIN-4-ALPHA-CARBINOLAMINE DEHYDRATASE"/>
    <property type="match status" value="1"/>
</dbReference>
<dbReference type="AlphaFoldDB" id="A0A2T2P2F6"/>
<comment type="catalytic activity">
    <reaction evidence="1">
        <text>(4aS,6R)-4a-hydroxy-L-erythro-5,6,7,8-tetrahydrobiopterin = (6R)-L-erythro-6,7-dihydrobiopterin + H2O</text>
        <dbReference type="Rhea" id="RHEA:11920"/>
        <dbReference type="ChEBI" id="CHEBI:15377"/>
        <dbReference type="ChEBI" id="CHEBI:15642"/>
        <dbReference type="ChEBI" id="CHEBI:43120"/>
        <dbReference type="EC" id="4.2.1.96"/>
    </reaction>
</comment>
<accession>A0A2T2P2F6</accession>
<dbReference type="Pfam" id="PF01329">
    <property type="entry name" value="Pterin_4a"/>
    <property type="match status" value="1"/>
</dbReference>
<dbReference type="InterPro" id="IPR001533">
    <property type="entry name" value="Pterin_deHydtase"/>
</dbReference>
<keyword evidence="4" id="KW-0456">Lyase</keyword>
<dbReference type="Proteomes" id="UP000240883">
    <property type="component" value="Unassembled WGS sequence"/>
</dbReference>
<organism evidence="6 7">
    <name type="scientific">Corynespora cassiicola Philippines</name>
    <dbReference type="NCBI Taxonomy" id="1448308"/>
    <lineage>
        <taxon>Eukaryota</taxon>
        <taxon>Fungi</taxon>
        <taxon>Dikarya</taxon>
        <taxon>Ascomycota</taxon>
        <taxon>Pezizomycotina</taxon>
        <taxon>Dothideomycetes</taxon>
        <taxon>Pleosporomycetidae</taxon>
        <taxon>Pleosporales</taxon>
        <taxon>Corynesporascaceae</taxon>
        <taxon>Corynespora</taxon>
    </lineage>
</organism>
<evidence type="ECO:0000313" key="6">
    <source>
        <dbReference type="EMBL" id="PSN71857.1"/>
    </source>
</evidence>
<dbReference type="EC" id="4.2.1.96" evidence="3"/>